<comment type="caution">
    <text evidence="1">The sequence shown here is derived from an EMBL/GenBank/DDBJ whole genome shotgun (WGS) entry which is preliminary data.</text>
</comment>
<protein>
    <submittedName>
        <fullName evidence="1">Uncharacterized protein</fullName>
    </submittedName>
</protein>
<name>A0ACC8XGJ0_9FIRM</name>
<reference evidence="1" key="1">
    <citation type="submission" date="2016-08" db="EMBL/GenBank/DDBJ databases">
        <authorList>
            <person name="Ngugi D.K."/>
            <person name="Miyake S."/>
            <person name="Stingl U."/>
        </authorList>
    </citation>
    <scope>NUCLEOTIDE SEQUENCE</scope>
    <source>
        <strain evidence="1">SCG-B11WGA-EpuloA1</strain>
    </source>
</reference>
<evidence type="ECO:0000313" key="2">
    <source>
        <dbReference type="Proteomes" id="UP000188605"/>
    </source>
</evidence>
<accession>A0ACC8XGJ0</accession>
<dbReference type="EMBL" id="LJDB01000009">
    <property type="protein sequence ID" value="ONI42642.1"/>
    <property type="molecule type" value="Genomic_DNA"/>
</dbReference>
<dbReference type="Proteomes" id="UP000188605">
    <property type="component" value="Unassembled WGS sequence"/>
</dbReference>
<sequence>MYDQAYKKAKANWNSRVNQGEAGTLLSLDGVVHRESILTEVSIGTIDIPIDKIVGTYSHSRAISFSNNFMPLMKPNSEFGAKWSSLYTSHITEGLREPIKVYEYLNYFYVVEGNKRVSVLKFVGATSYQAQVTRLVPKQDEHDKINMIYYEFIYFYRETKINTIWFNEIGKFPMLLNLINQYIDKYQYNEDQYKLFIANLYRPFRQIYKAQGGDRLNITTGEAFLDYIKINGLNEEITEAEDEKSIKAFIEELKSINKQQPNVETKPIIASKKKNILSTMSGLMSSKKPLKIAFVYAKTPDTSGWAYSHELGRLHINNIFKNQIETFKIENVPENHNASKIFRQLANENFDIVFTTSPTFVTPALKIAMEYPDVKFFNCATTYSYKSLTLYFGRIHEPKYILGMIAGVMTKNNIIGYVAPYPISEVISSLNAFTLGVKSVNPTAIVKTLWTHRWDHTEQSKDIDSKLIQLGVDIISNEDLPIAGDMSKYYGIYSVDPITNEKKHYAMTVWNWGLFYEKVIKNILNGTWKSLYENVSSDEKPRNFWLGMDTGIVDIFYSNRNINPQLKNLINCVKNGIISKEFDIFRGPIYNQEGQLKINIGETCDYDKIINMDWLVQGIEGTLPDASTLAPNDPFSYMLNIIKRG</sequence>
<organism evidence="1 2">
    <name type="scientific">Candidatus Epulonipiscium fishelsonii</name>
    <dbReference type="NCBI Taxonomy" id="77094"/>
    <lineage>
        <taxon>Bacteria</taxon>
        <taxon>Bacillati</taxon>
        <taxon>Bacillota</taxon>
        <taxon>Clostridia</taxon>
        <taxon>Lachnospirales</taxon>
        <taxon>Lachnospiraceae</taxon>
        <taxon>Candidatus Epulonipiscium</taxon>
    </lineage>
</organism>
<proteinExistence type="predicted"/>
<keyword evidence="2" id="KW-1185">Reference proteome</keyword>
<evidence type="ECO:0000313" key="1">
    <source>
        <dbReference type="EMBL" id="ONI42642.1"/>
    </source>
</evidence>
<gene>
    <name evidence="1" type="ORF">AN396_13750</name>
</gene>